<comment type="caution">
    <text evidence="2">The sequence shown here is derived from an EMBL/GenBank/DDBJ whole genome shotgun (WGS) entry which is preliminary data.</text>
</comment>
<evidence type="ECO:0000313" key="2">
    <source>
        <dbReference type="EMBL" id="TDW96719.1"/>
    </source>
</evidence>
<feature type="chain" id="PRO_5020684187" description="Outer membrane protein with beta-barrel domain" evidence="1">
    <location>
        <begin position="20"/>
        <end position="179"/>
    </location>
</feature>
<keyword evidence="3" id="KW-1185">Reference proteome</keyword>
<organism evidence="2 3">
    <name type="scientific">Dinghuibacter silviterrae</name>
    <dbReference type="NCBI Taxonomy" id="1539049"/>
    <lineage>
        <taxon>Bacteria</taxon>
        <taxon>Pseudomonadati</taxon>
        <taxon>Bacteroidota</taxon>
        <taxon>Chitinophagia</taxon>
        <taxon>Chitinophagales</taxon>
        <taxon>Chitinophagaceae</taxon>
        <taxon>Dinghuibacter</taxon>
    </lineage>
</organism>
<proteinExistence type="predicted"/>
<gene>
    <name evidence="2" type="ORF">EDB95_4555</name>
</gene>
<evidence type="ECO:0008006" key="4">
    <source>
        <dbReference type="Google" id="ProtNLM"/>
    </source>
</evidence>
<accession>A0A4R8DGD6</accession>
<name>A0A4R8DGD6_9BACT</name>
<dbReference type="Proteomes" id="UP000294498">
    <property type="component" value="Unassembled WGS sequence"/>
</dbReference>
<sequence length="179" mass="20164">MNKLIFTISLLLSTLCLFAQTDSTTKPEVPQYHLTKAYLSFIIPWVTINNKTTTTEFQSNTTIGFPVGINVYYSKHFGFSYEITPSVVWQKSDGKQGTSKTSNVLFDPGPIFRFGHGFNIITRLAFETQGRYGVTPVFNKVYLRTKDLDYWFSVSLPARFGNSLPASIGANLQIGFTFN</sequence>
<dbReference type="RefSeq" id="WP_133997651.1">
    <property type="nucleotide sequence ID" value="NZ_SODV01000002.1"/>
</dbReference>
<keyword evidence="1" id="KW-0732">Signal</keyword>
<feature type="signal peptide" evidence="1">
    <location>
        <begin position="1"/>
        <end position="19"/>
    </location>
</feature>
<dbReference type="EMBL" id="SODV01000002">
    <property type="protein sequence ID" value="TDW96719.1"/>
    <property type="molecule type" value="Genomic_DNA"/>
</dbReference>
<protein>
    <recommendedName>
        <fullName evidence="4">Outer membrane protein with beta-barrel domain</fullName>
    </recommendedName>
</protein>
<reference evidence="2 3" key="1">
    <citation type="submission" date="2019-03" db="EMBL/GenBank/DDBJ databases">
        <title>Genomic Encyclopedia of Type Strains, Phase IV (KMG-IV): sequencing the most valuable type-strain genomes for metagenomic binning, comparative biology and taxonomic classification.</title>
        <authorList>
            <person name="Goeker M."/>
        </authorList>
    </citation>
    <scope>NUCLEOTIDE SEQUENCE [LARGE SCALE GENOMIC DNA]</scope>
    <source>
        <strain evidence="2 3">DSM 100059</strain>
    </source>
</reference>
<evidence type="ECO:0000313" key="3">
    <source>
        <dbReference type="Proteomes" id="UP000294498"/>
    </source>
</evidence>
<evidence type="ECO:0000256" key="1">
    <source>
        <dbReference type="SAM" id="SignalP"/>
    </source>
</evidence>
<dbReference type="AlphaFoldDB" id="A0A4R8DGD6"/>
<dbReference type="OrthoDB" id="662468at2"/>